<keyword evidence="3" id="KW-0418">Kinase</keyword>
<organism evidence="3 4">
    <name type="scientific">Pseudocitrobacter vendiensis</name>
    <dbReference type="NCBI Taxonomy" id="2488306"/>
    <lineage>
        <taxon>Bacteria</taxon>
        <taxon>Pseudomonadati</taxon>
        <taxon>Pseudomonadota</taxon>
        <taxon>Gammaproteobacteria</taxon>
        <taxon>Enterobacterales</taxon>
        <taxon>Enterobacteriaceae</taxon>
        <taxon>Pseudocitrobacter</taxon>
    </lineage>
</organism>
<dbReference type="RefSeq" id="WP_253898197.1">
    <property type="nucleotide sequence ID" value="NZ_CALSBS010000011.1"/>
</dbReference>
<reference evidence="3" key="1">
    <citation type="submission" date="2022-05" db="EMBL/GenBank/DDBJ databases">
        <authorList>
            <person name="Blom J."/>
        </authorList>
    </citation>
    <scope>NUCLEOTIDE SEQUENCE</scope>
    <source>
        <strain evidence="3">Type strain: CPO20170097</strain>
    </source>
</reference>
<name>A0ABM9FB72_9ENTR</name>
<dbReference type="SUPFAM" id="SSF52540">
    <property type="entry name" value="P-loop containing nucleoside triphosphate hydrolases"/>
    <property type="match status" value="1"/>
</dbReference>
<dbReference type="Proteomes" id="UP001152651">
    <property type="component" value="Unassembled WGS sequence"/>
</dbReference>
<dbReference type="CDD" id="cd01672">
    <property type="entry name" value="TMPK"/>
    <property type="match status" value="1"/>
</dbReference>
<evidence type="ECO:0000313" key="3">
    <source>
        <dbReference type="EMBL" id="CAH6660122.1"/>
    </source>
</evidence>
<keyword evidence="2" id="KW-0067">ATP-binding</keyword>
<evidence type="ECO:0000256" key="2">
    <source>
        <dbReference type="ARBA" id="ARBA00022840"/>
    </source>
</evidence>
<gene>
    <name evidence="3" type="ORF">FBBNIHIM_13440</name>
</gene>
<dbReference type="PANTHER" id="PTHR10344:SF4">
    <property type="entry name" value="UMP-CMP KINASE 2, MITOCHONDRIAL"/>
    <property type="match status" value="1"/>
</dbReference>
<keyword evidence="1" id="KW-0547">Nucleotide-binding</keyword>
<dbReference type="PANTHER" id="PTHR10344">
    <property type="entry name" value="THYMIDYLATE KINASE"/>
    <property type="match status" value="1"/>
</dbReference>
<dbReference type="GO" id="GO:0016301">
    <property type="term" value="F:kinase activity"/>
    <property type="evidence" value="ECO:0007669"/>
    <property type="project" value="UniProtKB-KW"/>
</dbReference>
<sequence length="235" mass="25943">MQSITPPVIAVIGSDGSGKSTVCERLIKTVQKYGPAEQVHLGKQAGNVGRAVTKLPLMGKSLHKTIERNQVKTAKKLPGPIPALLITAFVARRLLRFRHMLACHKKGLIILTDRYPQEQIPGAYDGTVFPPNATGSRFVSWLAELERKAFHWMASYKPDLVIKLNVDLEVACARKPDHQRESLARKIAITPQLTFNGAELIDIDANKPLDDVLNDAENAVMRFMESRGYVPLASA</sequence>
<evidence type="ECO:0000313" key="4">
    <source>
        <dbReference type="Proteomes" id="UP001152651"/>
    </source>
</evidence>
<evidence type="ECO:0000256" key="1">
    <source>
        <dbReference type="ARBA" id="ARBA00022741"/>
    </source>
</evidence>
<protein>
    <submittedName>
        <fullName evidence="3">Thymidylate kinase</fullName>
    </submittedName>
</protein>
<dbReference type="Gene3D" id="3.40.50.300">
    <property type="entry name" value="P-loop containing nucleotide triphosphate hydrolases"/>
    <property type="match status" value="1"/>
</dbReference>
<accession>A0ABM9FB72</accession>
<keyword evidence="4" id="KW-1185">Reference proteome</keyword>
<dbReference type="EMBL" id="CALSBS010000011">
    <property type="protein sequence ID" value="CAH6660122.1"/>
    <property type="molecule type" value="Genomic_DNA"/>
</dbReference>
<comment type="caution">
    <text evidence="3">The sequence shown here is derived from an EMBL/GenBank/DDBJ whole genome shotgun (WGS) entry which is preliminary data.</text>
</comment>
<proteinExistence type="predicted"/>
<keyword evidence="3" id="KW-0808">Transferase</keyword>
<dbReference type="InterPro" id="IPR027417">
    <property type="entry name" value="P-loop_NTPase"/>
</dbReference>